<dbReference type="InterPro" id="IPR015422">
    <property type="entry name" value="PyrdxlP-dep_Trfase_small"/>
</dbReference>
<dbReference type="GO" id="GO:0008168">
    <property type="term" value="F:methyltransferase activity"/>
    <property type="evidence" value="ECO:0007669"/>
    <property type="project" value="UniProtKB-KW"/>
</dbReference>
<dbReference type="AlphaFoldDB" id="A0A2N1IZL2"/>
<dbReference type="EMBL" id="NXIF01000007">
    <property type="protein sequence ID" value="PKI81813.1"/>
    <property type="molecule type" value="Genomic_DNA"/>
</dbReference>
<dbReference type="Gene3D" id="3.90.1150.10">
    <property type="entry name" value="Aspartate Aminotransferase, domain 1"/>
    <property type="match status" value="1"/>
</dbReference>
<organism evidence="2 4">
    <name type="scientific">Malaciobacter halophilus</name>
    <dbReference type="NCBI Taxonomy" id="197482"/>
    <lineage>
        <taxon>Bacteria</taxon>
        <taxon>Pseudomonadati</taxon>
        <taxon>Campylobacterota</taxon>
        <taxon>Epsilonproteobacteria</taxon>
        <taxon>Campylobacterales</taxon>
        <taxon>Arcobacteraceae</taxon>
        <taxon>Malaciobacter</taxon>
    </lineage>
</organism>
<dbReference type="SUPFAM" id="SSF53383">
    <property type="entry name" value="PLP-dependent transferases"/>
    <property type="match status" value="1"/>
</dbReference>
<comment type="caution">
    <text evidence="2">The sequence shown here is derived from an EMBL/GenBank/DDBJ whole genome shotgun (WGS) entry which is preliminary data.</text>
</comment>
<dbReference type="Proteomes" id="UP000233248">
    <property type="component" value="Unassembled WGS sequence"/>
</dbReference>
<keyword evidence="2" id="KW-0808">Transferase</keyword>
<evidence type="ECO:0000313" key="2">
    <source>
        <dbReference type="EMBL" id="PKI79732.1"/>
    </source>
</evidence>
<keyword evidence="2" id="KW-0489">Methyltransferase</keyword>
<protein>
    <submittedName>
        <fullName evidence="2">Serine hydroxymethyltransferase</fullName>
        <ecNumber evidence="2">2.1.2.1</ecNumber>
    </submittedName>
</protein>
<dbReference type="EMBL" id="NXIF01000067">
    <property type="protein sequence ID" value="PKI79732.1"/>
    <property type="molecule type" value="Genomic_DNA"/>
</dbReference>
<accession>A0A2N1IZL2</accession>
<evidence type="ECO:0000259" key="1">
    <source>
        <dbReference type="Pfam" id="PF00464"/>
    </source>
</evidence>
<dbReference type="GO" id="GO:0004372">
    <property type="term" value="F:glycine hydroxymethyltransferase activity"/>
    <property type="evidence" value="ECO:0007669"/>
    <property type="project" value="UniProtKB-EC"/>
</dbReference>
<dbReference type="Pfam" id="PF00464">
    <property type="entry name" value="SHMT"/>
    <property type="match status" value="1"/>
</dbReference>
<evidence type="ECO:0000313" key="3">
    <source>
        <dbReference type="EMBL" id="PKI81813.1"/>
    </source>
</evidence>
<evidence type="ECO:0000313" key="4">
    <source>
        <dbReference type="Proteomes" id="UP000233248"/>
    </source>
</evidence>
<proteinExistence type="predicted"/>
<dbReference type="InterPro" id="IPR039429">
    <property type="entry name" value="SHMT-like_dom"/>
</dbReference>
<gene>
    <name evidence="2" type="primary">glyA</name>
    <name evidence="3" type="ORF">CP960_01580</name>
    <name evidence="2" type="ORF">CP960_13005</name>
</gene>
<keyword evidence="4" id="KW-1185">Reference proteome</keyword>
<dbReference type="EC" id="2.1.2.1" evidence="2"/>
<feature type="domain" description="Serine hydroxymethyltransferase-like" evidence="1">
    <location>
        <begin position="9"/>
        <end position="42"/>
    </location>
</feature>
<dbReference type="InterPro" id="IPR015424">
    <property type="entry name" value="PyrdxlP-dep_Trfase"/>
</dbReference>
<dbReference type="GO" id="GO:0032259">
    <property type="term" value="P:methylation"/>
    <property type="evidence" value="ECO:0007669"/>
    <property type="project" value="UniProtKB-KW"/>
</dbReference>
<reference evidence="2 4" key="1">
    <citation type="submission" date="2017-09" db="EMBL/GenBank/DDBJ databases">
        <title>Genomics of the genus Arcobacter.</title>
        <authorList>
            <person name="Perez-Cataluna A."/>
            <person name="Figueras M.J."/>
            <person name="Salas-Masso N."/>
        </authorList>
    </citation>
    <scope>NUCLEOTIDE SEQUENCE [LARGE SCALE GENOMIC DNA]</scope>
    <source>
        <strain evidence="2 4">DSM 18005</strain>
    </source>
</reference>
<sequence>MSYITNERLEEADKEIYSYVKEELKRQTNHLEMIASENFTSPA</sequence>
<name>A0A2N1IZL2_9BACT</name>
<feature type="non-terminal residue" evidence="2">
    <location>
        <position position="43"/>
    </location>
</feature>